<dbReference type="GO" id="GO:0022904">
    <property type="term" value="P:respiratory electron transport chain"/>
    <property type="evidence" value="ECO:0007669"/>
    <property type="project" value="TreeGrafter"/>
</dbReference>
<dbReference type="InterPro" id="IPR025192">
    <property type="entry name" value="Succ_DH/fum_Rdtase_N"/>
</dbReference>
<evidence type="ECO:0000259" key="1">
    <source>
        <dbReference type="Pfam" id="PF13085"/>
    </source>
</evidence>
<proteinExistence type="predicted"/>
<dbReference type="SUPFAM" id="SSF54292">
    <property type="entry name" value="2Fe-2S ferredoxin-like"/>
    <property type="match status" value="1"/>
</dbReference>
<accession>A0A382B8N4</accession>
<dbReference type="InterPro" id="IPR012675">
    <property type="entry name" value="Beta-grasp_dom_sf"/>
</dbReference>
<dbReference type="Pfam" id="PF13085">
    <property type="entry name" value="Fer2_3"/>
    <property type="match status" value="1"/>
</dbReference>
<gene>
    <name evidence="2" type="ORF">METZ01_LOCUS162838</name>
</gene>
<sequence>MIDTKNTPPDHLKSTRLRIWRGTSREEGGHQEFEITFEDGETVLDGLTALRRDSVPDLAVRFSCFNANVCKECTMLIDGEVQYACIAKLHTGEMQIDPLPNRPLLRDLITDTLSNKEKI</sequence>
<dbReference type="PANTHER" id="PTHR11921">
    <property type="entry name" value="SUCCINATE DEHYDROGENASE IRON-SULFUR PROTEIN"/>
    <property type="match status" value="1"/>
</dbReference>
<dbReference type="AlphaFoldDB" id="A0A382B8N4"/>
<protein>
    <recommendedName>
        <fullName evidence="1">Succinate dehydogenase/fumarate reductase N-terminal domain-containing protein</fullName>
    </recommendedName>
</protein>
<dbReference type="GO" id="GO:0051536">
    <property type="term" value="F:iron-sulfur cluster binding"/>
    <property type="evidence" value="ECO:0007669"/>
    <property type="project" value="InterPro"/>
</dbReference>
<reference evidence="2" key="1">
    <citation type="submission" date="2018-05" db="EMBL/GenBank/DDBJ databases">
        <authorList>
            <person name="Lanie J.A."/>
            <person name="Ng W.-L."/>
            <person name="Kazmierczak K.M."/>
            <person name="Andrzejewski T.M."/>
            <person name="Davidsen T.M."/>
            <person name="Wayne K.J."/>
            <person name="Tettelin H."/>
            <person name="Glass J.I."/>
            <person name="Rusch D."/>
            <person name="Podicherti R."/>
            <person name="Tsui H.-C.T."/>
            <person name="Winkler M.E."/>
        </authorList>
    </citation>
    <scope>NUCLEOTIDE SEQUENCE</scope>
</reference>
<dbReference type="Gene3D" id="3.10.20.30">
    <property type="match status" value="1"/>
</dbReference>
<dbReference type="PANTHER" id="PTHR11921:SF29">
    <property type="entry name" value="SUCCINATE DEHYDROGENASE [UBIQUINONE] IRON-SULFUR SUBUNIT, MITOCHONDRIAL"/>
    <property type="match status" value="1"/>
</dbReference>
<dbReference type="GO" id="GO:0009055">
    <property type="term" value="F:electron transfer activity"/>
    <property type="evidence" value="ECO:0007669"/>
    <property type="project" value="InterPro"/>
</dbReference>
<evidence type="ECO:0000313" key="2">
    <source>
        <dbReference type="EMBL" id="SVB09984.1"/>
    </source>
</evidence>
<name>A0A382B8N4_9ZZZZ</name>
<organism evidence="2">
    <name type="scientific">marine metagenome</name>
    <dbReference type="NCBI Taxonomy" id="408172"/>
    <lineage>
        <taxon>unclassified sequences</taxon>
        <taxon>metagenomes</taxon>
        <taxon>ecological metagenomes</taxon>
    </lineage>
</organism>
<dbReference type="EMBL" id="UINC01028641">
    <property type="protein sequence ID" value="SVB09984.1"/>
    <property type="molecule type" value="Genomic_DNA"/>
</dbReference>
<dbReference type="GO" id="GO:0009060">
    <property type="term" value="P:aerobic respiration"/>
    <property type="evidence" value="ECO:0007669"/>
    <property type="project" value="TreeGrafter"/>
</dbReference>
<dbReference type="InterPro" id="IPR036010">
    <property type="entry name" value="2Fe-2S_ferredoxin-like_sf"/>
</dbReference>
<dbReference type="InterPro" id="IPR050573">
    <property type="entry name" value="SDH/FRD_Iron-Sulfur"/>
</dbReference>
<feature type="domain" description="Succinate dehydogenase/fumarate reductase N-terminal" evidence="1">
    <location>
        <begin position="17"/>
        <end position="112"/>
    </location>
</feature>